<dbReference type="InterPro" id="IPR036397">
    <property type="entry name" value="RNaseH_sf"/>
</dbReference>
<dbReference type="InterPro" id="IPR057670">
    <property type="entry name" value="SH3_retrovirus"/>
</dbReference>
<dbReference type="Proteomes" id="UP000257109">
    <property type="component" value="Unassembled WGS sequence"/>
</dbReference>
<dbReference type="GO" id="GO:0003676">
    <property type="term" value="F:nucleic acid binding"/>
    <property type="evidence" value="ECO:0007669"/>
    <property type="project" value="InterPro"/>
</dbReference>
<feature type="non-terminal residue" evidence="3">
    <location>
        <position position="1"/>
    </location>
</feature>
<evidence type="ECO:0000259" key="2">
    <source>
        <dbReference type="Pfam" id="PF25597"/>
    </source>
</evidence>
<protein>
    <submittedName>
        <fullName evidence="3">Uncharacterized protein</fullName>
    </submittedName>
</protein>
<name>A0A371FHK1_MUCPR</name>
<dbReference type="Pfam" id="PF13976">
    <property type="entry name" value="gag_pre-integrs"/>
    <property type="match status" value="1"/>
</dbReference>
<dbReference type="Gene3D" id="3.30.420.10">
    <property type="entry name" value="Ribonuclease H-like superfamily/Ribonuclease H"/>
    <property type="match status" value="1"/>
</dbReference>
<dbReference type="InterPro" id="IPR025724">
    <property type="entry name" value="GAG-pre-integrase_dom"/>
</dbReference>
<feature type="non-terminal residue" evidence="3">
    <location>
        <position position="248"/>
    </location>
</feature>
<evidence type="ECO:0000313" key="4">
    <source>
        <dbReference type="Proteomes" id="UP000257109"/>
    </source>
</evidence>
<feature type="domain" description="Retroviral polymerase SH3-like" evidence="2">
    <location>
        <begin position="205"/>
        <end position="247"/>
    </location>
</feature>
<dbReference type="STRING" id="157652.A0A371FHK1"/>
<reference evidence="3" key="1">
    <citation type="submission" date="2018-05" db="EMBL/GenBank/DDBJ databases">
        <title>Draft genome of Mucuna pruriens seed.</title>
        <authorList>
            <person name="Nnadi N.E."/>
            <person name="Vos R."/>
            <person name="Hasami M.H."/>
            <person name="Devisetty U.K."/>
            <person name="Aguiy J.C."/>
        </authorList>
    </citation>
    <scope>NUCLEOTIDE SEQUENCE [LARGE SCALE GENOMIC DNA]</scope>
    <source>
        <strain evidence="3">JCA_2017</strain>
    </source>
</reference>
<sequence>MQLWLREVKHAPDVRSNLIFVHMLDDGGYDNHFGHGKWKLTKGNLVVARGEKNSKVYWTKALVAKDSVNAMNMEASLWHRRLSHINEKWLTCLAKKDMFLGLKNVELEKCSHCMAGKQQGIKHEKTPPKTPQLNDLAERMNRTLIERVRCMLSKARLPKHFWGEALYTAVHVINLNPTVALNTKVLDKIWFGKDIKYDHLRVFDCKAFMHVPKDERSKLDMKTRQCIFIGYGHDEYGYKMYDPVEKKL</sequence>
<comment type="caution">
    <text evidence="3">The sequence shown here is derived from an EMBL/GenBank/DDBJ whole genome shotgun (WGS) entry which is preliminary data.</text>
</comment>
<dbReference type="OrthoDB" id="418757at2759"/>
<feature type="domain" description="GAG-pre-integrase" evidence="1">
    <location>
        <begin position="67"/>
        <end position="118"/>
    </location>
</feature>
<accession>A0A371FHK1</accession>
<gene>
    <name evidence="3" type="ORF">CR513_42027</name>
</gene>
<dbReference type="PANTHER" id="PTHR42648">
    <property type="entry name" value="TRANSPOSASE, PUTATIVE-RELATED"/>
    <property type="match status" value="1"/>
</dbReference>
<organism evidence="3 4">
    <name type="scientific">Mucuna pruriens</name>
    <name type="common">Velvet bean</name>
    <name type="synonym">Dolichos pruriens</name>
    <dbReference type="NCBI Taxonomy" id="157652"/>
    <lineage>
        <taxon>Eukaryota</taxon>
        <taxon>Viridiplantae</taxon>
        <taxon>Streptophyta</taxon>
        <taxon>Embryophyta</taxon>
        <taxon>Tracheophyta</taxon>
        <taxon>Spermatophyta</taxon>
        <taxon>Magnoliopsida</taxon>
        <taxon>eudicotyledons</taxon>
        <taxon>Gunneridae</taxon>
        <taxon>Pentapetalae</taxon>
        <taxon>rosids</taxon>
        <taxon>fabids</taxon>
        <taxon>Fabales</taxon>
        <taxon>Fabaceae</taxon>
        <taxon>Papilionoideae</taxon>
        <taxon>50 kb inversion clade</taxon>
        <taxon>NPAAA clade</taxon>
        <taxon>indigoferoid/millettioid clade</taxon>
        <taxon>Phaseoleae</taxon>
        <taxon>Mucuna</taxon>
    </lineage>
</organism>
<dbReference type="EMBL" id="QJKJ01009067">
    <property type="protein sequence ID" value="RDX77794.1"/>
    <property type="molecule type" value="Genomic_DNA"/>
</dbReference>
<evidence type="ECO:0000313" key="3">
    <source>
        <dbReference type="EMBL" id="RDX77794.1"/>
    </source>
</evidence>
<dbReference type="SUPFAM" id="SSF53098">
    <property type="entry name" value="Ribonuclease H-like"/>
    <property type="match status" value="1"/>
</dbReference>
<keyword evidence="4" id="KW-1185">Reference proteome</keyword>
<proteinExistence type="predicted"/>
<dbReference type="AlphaFoldDB" id="A0A371FHK1"/>
<dbReference type="Pfam" id="PF25597">
    <property type="entry name" value="SH3_retrovirus"/>
    <property type="match status" value="1"/>
</dbReference>
<dbReference type="PANTHER" id="PTHR42648:SF28">
    <property type="entry name" value="TRANSPOSON-ENCODED PROTEIN WITH RIBONUCLEASE H-LIKE AND RETROVIRUS ZINC FINGER-LIKE DOMAINS"/>
    <property type="match status" value="1"/>
</dbReference>
<dbReference type="InterPro" id="IPR012337">
    <property type="entry name" value="RNaseH-like_sf"/>
</dbReference>
<dbReference type="InterPro" id="IPR039537">
    <property type="entry name" value="Retrotran_Ty1/copia-like"/>
</dbReference>
<evidence type="ECO:0000259" key="1">
    <source>
        <dbReference type="Pfam" id="PF13976"/>
    </source>
</evidence>